<comment type="similarity">
    <text evidence="1">Belongs to the mTERF family.</text>
</comment>
<dbReference type="Pfam" id="PF02536">
    <property type="entry name" value="mTERF"/>
    <property type="match status" value="1"/>
</dbReference>
<dbReference type="OrthoDB" id="637682at2759"/>
<evidence type="ECO:0000256" key="1">
    <source>
        <dbReference type="ARBA" id="ARBA00007692"/>
    </source>
</evidence>
<dbReference type="KEGG" id="lang:109362427"/>
<dbReference type="SMART" id="SM00733">
    <property type="entry name" value="Mterf"/>
    <property type="match status" value="6"/>
</dbReference>
<dbReference type="OMA" id="VLRKWGC"/>
<sequence>MLRLLSTGSDLFRSFSNLHVIKSLQLFTHATCSTICLAQVNLQNNQNLEQSKDATEVLSKWGCNDDDLTKIYSRCPSLRNADAANVQSKLSLLSGLGIGASDLVKIINCRPRFFASRINSHFDERLSYLTSLFESKEVLHKAIVRNPSLLLCDNSYDIKATVLIYEGLGVKKSDLIQMLLLRPTLIARTSFDNKKLEFLGKTGLSRDSKMYKYVVTLIGISRVETIREKVENFERFGLSEDEIFDLFGRSPHVLTLSTNKVQRNMIFILGTMKFEAKIILKYPHLLYVNLDTVLKPRVLLAMRIRDMGAEMKITESTILRTLRMTEERFLNLFVKCHLKEVADELMEFYKRTKEAKRLAQSSKKFIHKGFPF</sequence>
<dbReference type="EMBL" id="CM007372">
    <property type="protein sequence ID" value="OIW01054.1"/>
    <property type="molecule type" value="Genomic_DNA"/>
</dbReference>
<gene>
    <name evidence="4" type="ORF">TanjilG_14237</name>
</gene>
<dbReference type="InterPro" id="IPR038538">
    <property type="entry name" value="MTERF_sf"/>
</dbReference>
<dbReference type="STRING" id="3871.A0A1J7GKX4"/>
<evidence type="ECO:0000256" key="2">
    <source>
        <dbReference type="ARBA" id="ARBA00022472"/>
    </source>
</evidence>
<evidence type="ECO:0000313" key="4">
    <source>
        <dbReference type="EMBL" id="OIW01054.1"/>
    </source>
</evidence>
<organism evidence="4 5">
    <name type="scientific">Lupinus angustifolius</name>
    <name type="common">Narrow-leaved blue lupine</name>
    <dbReference type="NCBI Taxonomy" id="3871"/>
    <lineage>
        <taxon>Eukaryota</taxon>
        <taxon>Viridiplantae</taxon>
        <taxon>Streptophyta</taxon>
        <taxon>Embryophyta</taxon>
        <taxon>Tracheophyta</taxon>
        <taxon>Spermatophyta</taxon>
        <taxon>Magnoliopsida</taxon>
        <taxon>eudicotyledons</taxon>
        <taxon>Gunneridae</taxon>
        <taxon>Pentapetalae</taxon>
        <taxon>rosids</taxon>
        <taxon>fabids</taxon>
        <taxon>Fabales</taxon>
        <taxon>Fabaceae</taxon>
        <taxon>Papilionoideae</taxon>
        <taxon>50 kb inversion clade</taxon>
        <taxon>genistoids sensu lato</taxon>
        <taxon>core genistoids</taxon>
        <taxon>Genisteae</taxon>
        <taxon>Lupinus</taxon>
    </lineage>
</organism>
<name>A0A1J7GKX4_LUPAN</name>
<evidence type="ECO:0000256" key="3">
    <source>
        <dbReference type="ARBA" id="ARBA00022946"/>
    </source>
</evidence>
<dbReference type="GO" id="GO:0006353">
    <property type="term" value="P:DNA-templated transcription termination"/>
    <property type="evidence" value="ECO:0007669"/>
    <property type="project" value="UniProtKB-KW"/>
</dbReference>
<keyword evidence="2" id="KW-0806">Transcription termination</keyword>
<dbReference type="Gene3D" id="1.25.70.10">
    <property type="entry name" value="Transcription termination factor 3, mitochondrial"/>
    <property type="match status" value="1"/>
</dbReference>
<dbReference type="PANTHER" id="PTHR13068:SF223">
    <property type="entry name" value="MITOCHONDRIAL TRANSCRIPTION TERMINATION FACTOR FAMILY PROTEIN"/>
    <property type="match status" value="1"/>
</dbReference>
<keyword evidence="2" id="KW-0804">Transcription</keyword>
<keyword evidence="3" id="KW-0809">Transit peptide</keyword>
<dbReference type="Proteomes" id="UP000188354">
    <property type="component" value="Chromosome LG12"/>
</dbReference>
<reference evidence="4 5" key="1">
    <citation type="journal article" date="2017" name="Plant Biotechnol. J.">
        <title>A comprehensive draft genome sequence for lupin (Lupinus angustifolius), an emerging health food: insights into plant-microbe interactions and legume evolution.</title>
        <authorList>
            <person name="Hane J.K."/>
            <person name="Ming Y."/>
            <person name="Kamphuis L.G."/>
            <person name="Nelson M.N."/>
            <person name="Garg G."/>
            <person name="Atkins C.A."/>
            <person name="Bayer P.E."/>
            <person name="Bravo A."/>
            <person name="Bringans S."/>
            <person name="Cannon S."/>
            <person name="Edwards D."/>
            <person name="Foley R."/>
            <person name="Gao L.L."/>
            <person name="Harrison M.J."/>
            <person name="Huang W."/>
            <person name="Hurgobin B."/>
            <person name="Li S."/>
            <person name="Liu C.W."/>
            <person name="McGrath A."/>
            <person name="Morahan G."/>
            <person name="Murray J."/>
            <person name="Weller J."/>
            <person name="Jian J."/>
            <person name="Singh K.B."/>
        </authorList>
    </citation>
    <scope>NUCLEOTIDE SEQUENCE [LARGE SCALE GENOMIC DNA]</scope>
    <source>
        <strain evidence="5">cv. Tanjil</strain>
        <tissue evidence="4">Whole plant</tissue>
    </source>
</reference>
<keyword evidence="2" id="KW-0805">Transcription regulation</keyword>
<dbReference type="InterPro" id="IPR003690">
    <property type="entry name" value="MTERF"/>
</dbReference>
<dbReference type="Gramene" id="OIW01054">
    <property type="protein sequence ID" value="OIW01054"/>
    <property type="gene ID" value="TanjilG_14237"/>
</dbReference>
<dbReference type="PANTHER" id="PTHR13068">
    <property type="entry name" value="CGI-12 PROTEIN-RELATED"/>
    <property type="match status" value="1"/>
</dbReference>
<accession>A0A1J7GKX4</accession>
<protein>
    <submittedName>
        <fullName evidence="4">Uncharacterized protein</fullName>
    </submittedName>
</protein>
<dbReference type="AlphaFoldDB" id="A0A1J7GKX4"/>
<keyword evidence="5" id="KW-1185">Reference proteome</keyword>
<evidence type="ECO:0000313" key="5">
    <source>
        <dbReference type="Proteomes" id="UP000188354"/>
    </source>
</evidence>
<proteinExistence type="inferred from homology"/>
<dbReference type="GO" id="GO:0003676">
    <property type="term" value="F:nucleic acid binding"/>
    <property type="evidence" value="ECO:0007669"/>
    <property type="project" value="InterPro"/>
</dbReference>
<dbReference type="FunFam" id="1.25.70.10:FF:000026">
    <property type="entry name" value="Mitochondrial transcription termination factor family protein"/>
    <property type="match status" value="1"/>
</dbReference>